<name>A0A1Q3DW57_LENED</name>
<accession>A0A1Q3DW57</accession>
<dbReference type="AlphaFoldDB" id="A0A1Q3DW57"/>
<protein>
    <submittedName>
        <fullName evidence="1">Uncharacterized protein</fullName>
    </submittedName>
</protein>
<dbReference type="Proteomes" id="UP000188533">
    <property type="component" value="Unassembled WGS sequence"/>
</dbReference>
<evidence type="ECO:0000313" key="1">
    <source>
        <dbReference type="EMBL" id="GAV99227.1"/>
    </source>
</evidence>
<keyword evidence="2" id="KW-1185">Reference proteome</keyword>
<gene>
    <name evidence="1" type="ORF">LENED_000670</name>
</gene>
<organism evidence="1 2">
    <name type="scientific">Lentinula edodes</name>
    <name type="common">Shiitake mushroom</name>
    <name type="synonym">Lentinus edodes</name>
    <dbReference type="NCBI Taxonomy" id="5353"/>
    <lineage>
        <taxon>Eukaryota</taxon>
        <taxon>Fungi</taxon>
        <taxon>Dikarya</taxon>
        <taxon>Basidiomycota</taxon>
        <taxon>Agaricomycotina</taxon>
        <taxon>Agaricomycetes</taxon>
        <taxon>Agaricomycetidae</taxon>
        <taxon>Agaricales</taxon>
        <taxon>Marasmiineae</taxon>
        <taxon>Omphalotaceae</taxon>
        <taxon>Lentinula</taxon>
    </lineage>
</organism>
<dbReference type="EMBL" id="BDGU01000012">
    <property type="protein sequence ID" value="GAV99227.1"/>
    <property type="molecule type" value="Genomic_DNA"/>
</dbReference>
<comment type="caution">
    <text evidence="1">The sequence shown here is derived from an EMBL/GenBank/DDBJ whole genome shotgun (WGS) entry which is preliminary data.</text>
</comment>
<reference evidence="1 2" key="2">
    <citation type="submission" date="2017-02" db="EMBL/GenBank/DDBJ databases">
        <title>A genome survey and senescence transcriptome analysis in Lentinula edodes.</title>
        <authorList>
            <person name="Sakamoto Y."/>
            <person name="Nakade K."/>
            <person name="Sato S."/>
            <person name="Yoshida Y."/>
            <person name="Miyazaki K."/>
            <person name="Natsume S."/>
            <person name="Konno N."/>
        </authorList>
    </citation>
    <scope>NUCLEOTIDE SEQUENCE [LARGE SCALE GENOMIC DNA]</scope>
    <source>
        <strain evidence="1 2">NBRC 111202</strain>
    </source>
</reference>
<proteinExistence type="predicted"/>
<reference evidence="1 2" key="1">
    <citation type="submission" date="2016-08" db="EMBL/GenBank/DDBJ databases">
        <authorList>
            <consortium name="Lentinula edodes genome sequencing consortium"/>
            <person name="Sakamoto Y."/>
            <person name="Nakade K."/>
            <person name="Sato S."/>
            <person name="Yoshida Y."/>
            <person name="Miyazaki K."/>
            <person name="Natsume S."/>
            <person name="Konno N."/>
        </authorList>
    </citation>
    <scope>NUCLEOTIDE SEQUENCE [LARGE SCALE GENOMIC DNA]</scope>
    <source>
        <strain evidence="1 2">NBRC 111202</strain>
    </source>
</reference>
<sequence>MAEGVDYTICWVMSNFDAWLARCSNGDTKHKDRIKINSYPEITVSYYTLTAHRKSICWKSLTELNNFSEQHRIQVYKAIQQYLSHRKYFRATTLEHCILLKLLTSRQHCRWTPLG</sequence>
<evidence type="ECO:0000313" key="2">
    <source>
        <dbReference type="Proteomes" id="UP000188533"/>
    </source>
</evidence>